<evidence type="ECO:0000256" key="1">
    <source>
        <dbReference type="SAM" id="MobiDB-lite"/>
    </source>
</evidence>
<reference evidence="3" key="1">
    <citation type="journal article" date="2019" name="Int. J. Syst. Evol. Microbiol.">
        <title>The Global Catalogue of Microorganisms (GCM) 10K type strain sequencing project: providing services to taxonomists for standard genome sequencing and annotation.</title>
        <authorList>
            <consortium name="The Broad Institute Genomics Platform"/>
            <consortium name="The Broad Institute Genome Sequencing Center for Infectious Disease"/>
            <person name="Wu L."/>
            <person name="Ma J."/>
        </authorList>
    </citation>
    <scope>NUCLEOTIDE SEQUENCE [LARGE SCALE GENOMIC DNA]</scope>
    <source>
        <strain evidence="3">JCM 17782</strain>
    </source>
</reference>
<evidence type="ECO:0000313" key="3">
    <source>
        <dbReference type="Proteomes" id="UP001501417"/>
    </source>
</evidence>
<proteinExistence type="predicted"/>
<gene>
    <name evidence="2" type="ORF">GCM10023161_18110</name>
</gene>
<dbReference type="EMBL" id="BAABGF010000023">
    <property type="protein sequence ID" value="GAA4539066.1"/>
    <property type="molecule type" value="Genomic_DNA"/>
</dbReference>
<sequence length="61" mass="6216">MPAANVRSDPSYRTVNTGGAGRLIRTNCIGSRKNQDAEFAGASPPATTRVLAPGFPDVGGA</sequence>
<name>A0ABP8RHP3_9MYCO</name>
<dbReference type="Proteomes" id="UP001501417">
    <property type="component" value="Unassembled WGS sequence"/>
</dbReference>
<feature type="region of interest" description="Disordered" evidence="1">
    <location>
        <begin position="37"/>
        <end position="61"/>
    </location>
</feature>
<evidence type="ECO:0000313" key="2">
    <source>
        <dbReference type="EMBL" id="GAA4539066.1"/>
    </source>
</evidence>
<protein>
    <submittedName>
        <fullName evidence="2">Uncharacterized protein</fullName>
    </submittedName>
</protein>
<comment type="caution">
    <text evidence="2">The sequence shown here is derived from an EMBL/GenBank/DDBJ whole genome shotgun (WGS) entry which is preliminary data.</text>
</comment>
<keyword evidence="3" id="KW-1185">Reference proteome</keyword>
<organism evidence="2 3">
    <name type="scientific">Mycobacterium paraffinicum</name>
    <dbReference type="NCBI Taxonomy" id="53378"/>
    <lineage>
        <taxon>Bacteria</taxon>
        <taxon>Bacillati</taxon>
        <taxon>Actinomycetota</taxon>
        <taxon>Actinomycetes</taxon>
        <taxon>Mycobacteriales</taxon>
        <taxon>Mycobacteriaceae</taxon>
        <taxon>Mycobacterium</taxon>
    </lineage>
</organism>
<accession>A0ABP8RHP3</accession>